<sequence length="162" mass="17277">MGTDRIETIAVVAALTGSALLAGLWFFCSFVLMPALARRPAAEAIATMQEINVVILNPAFGMVFGGTALLSLVLTVTTLVRLDRPSAALLLTAVVVFLIGTIVATMAFNVPLNDQLAAADAGSRPAAELWPHYLSRWTGWNHVRLVSSTASVVLLATYLIRR</sequence>
<gene>
    <name evidence="2" type="ORF">E1269_21590</name>
</gene>
<keyword evidence="1" id="KW-0472">Membrane</keyword>
<dbReference type="Pfam" id="PF08592">
    <property type="entry name" value="Anthrone_oxy"/>
    <property type="match status" value="1"/>
</dbReference>
<protein>
    <submittedName>
        <fullName evidence="2">DUF1772 domain-containing protein</fullName>
    </submittedName>
</protein>
<keyword evidence="3" id="KW-1185">Reference proteome</keyword>
<evidence type="ECO:0000256" key="1">
    <source>
        <dbReference type="SAM" id="Phobius"/>
    </source>
</evidence>
<keyword evidence="1" id="KW-1133">Transmembrane helix</keyword>
<dbReference type="InParanoid" id="A0A4R5CQ17"/>
<proteinExistence type="predicted"/>
<name>A0A4R5CQ17_9ACTN</name>
<dbReference type="OrthoDB" id="428263at2"/>
<dbReference type="RefSeq" id="WP_131898384.1">
    <property type="nucleotide sequence ID" value="NZ_SMKZ01000035.1"/>
</dbReference>
<feature type="transmembrane region" description="Helical" evidence="1">
    <location>
        <begin position="12"/>
        <end position="35"/>
    </location>
</feature>
<reference evidence="2 3" key="1">
    <citation type="submission" date="2019-03" db="EMBL/GenBank/DDBJ databases">
        <title>Draft genome sequences of novel Actinobacteria.</title>
        <authorList>
            <person name="Sahin N."/>
            <person name="Ay H."/>
            <person name="Saygin H."/>
        </authorList>
    </citation>
    <scope>NUCLEOTIDE SEQUENCE [LARGE SCALE GENOMIC DNA]</scope>
    <source>
        <strain evidence="2 3">5K138</strain>
    </source>
</reference>
<evidence type="ECO:0000313" key="3">
    <source>
        <dbReference type="Proteomes" id="UP000294739"/>
    </source>
</evidence>
<comment type="caution">
    <text evidence="2">The sequence shown here is derived from an EMBL/GenBank/DDBJ whole genome shotgun (WGS) entry which is preliminary data.</text>
</comment>
<dbReference type="EMBL" id="SMKZ01000035">
    <property type="protein sequence ID" value="TDE02579.1"/>
    <property type="molecule type" value="Genomic_DNA"/>
</dbReference>
<organism evidence="2 3">
    <name type="scientific">Jiangella asiatica</name>
    <dbReference type="NCBI Taxonomy" id="2530372"/>
    <lineage>
        <taxon>Bacteria</taxon>
        <taxon>Bacillati</taxon>
        <taxon>Actinomycetota</taxon>
        <taxon>Actinomycetes</taxon>
        <taxon>Jiangellales</taxon>
        <taxon>Jiangellaceae</taxon>
        <taxon>Jiangella</taxon>
    </lineage>
</organism>
<feature type="transmembrane region" description="Helical" evidence="1">
    <location>
        <begin position="87"/>
        <end position="108"/>
    </location>
</feature>
<evidence type="ECO:0000313" key="2">
    <source>
        <dbReference type="EMBL" id="TDE02579.1"/>
    </source>
</evidence>
<accession>A0A4R5CQ17</accession>
<dbReference type="InterPro" id="IPR013901">
    <property type="entry name" value="Anthrone_oxy"/>
</dbReference>
<dbReference type="Proteomes" id="UP000294739">
    <property type="component" value="Unassembled WGS sequence"/>
</dbReference>
<dbReference type="AlphaFoldDB" id="A0A4R5CQ17"/>
<keyword evidence="1" id="KW-0812">Transmembrane</keyword>
<feature type="transmembrane region" description="Helical" evidence="1">
    <location>
        <begin position="55"/>
        <end position="80"/>
    </location>
</feature>